<feature type="compositionally biased region" description="Polar residues" evidence="1">
    <location>
        <begin position="277"/>
        <end position="293"/>
    </location>
</feature>
<keyword evidence="2" id="KW-0732">Signal</keyword>
<dbReference type="Proteomes" id="UP000429232">
    <property type="component" value="Chromosome"/>
</dbReference>
<proteinExistence type="predicted"/>
<accession>A0A6I4HWB4</accession>
<dbReference type="RefSeq" id="WP_157523569.1">
    <property type="nucleotide sequence ID" value="NZ_CP066775.1"/>
</dbReference>
<dbReference type="KEGG" id="mgik:GO620_005945"/>
<gene>
    <name evidence="3" type="ORF">GO620_005945</name>
</gene>
<evidence type="ECO:0000313" key="3">
    <source>
        <dbReference type="EMBL" id="QQL50992.1"/>
    </source>
</evidence>
<dbReference type="AlphaFoldDB" id="A0A6I4HWB4"/>
<sequence length="319" mass="33621">MKINILNGLVLIGALSIASCSTQKLASNGTIEDDVYNTKARAGDKVDLPPPTYREDVYTDEPETGDGQYYDSYGNGAGSDYYYYDSYASRINRFGYSSPFNFYDDYYYGYSPYGYGYGNGWNVGLGIGYGYGGFGYGGYYGYTGYGFGLGYGLGYPYGYYGYSPLGVGYGGGYPFWGVYSAYANTPRPYRGSGAPGFGGLANRLPRTSVYNGAYPGVNAYPGRPVGVNGYRGRGGVGTNGYGNRVGTNAYGGNNNNYGGRGNGNGNNGYGGMRAPRTDNQQPQYQPRTSNSFPSDGGSRGGGSAPASSGGGGGGRPGRP</sequence>
<evidence type="ECO:0000313" key="4">
    <source>
        <dbReference type="Proteomes" id="UP000429232"/>
    </source>
</evidence>
<dbReference type="EMBL" id="CP066775">
    <property type="protein sequence ID" value="QQL50992.1"/>
    <property type="molecule type" value="Genomic_DNA"/>
</dbReference>
<feature type="compositionally biased region" description="Gly residues" evidence="1">
    <location>
        <begin position="258"/>
        <end position="271"/>
    </location>
</feature>
<keyword evidence="4" id="KW-1185">Reference proteome</keyword>
<dbReference type="PROSITE" id="PS51257">
    <property type="entry name" value="PROKAR_LIPOPROTEIN"/>
    <property type="match status" value="1"/>
</dbReference>
<evidence type="ECO:0000256" key="2">
    <source>
        <dbReference type="SAM" id="SignalP"/>
    </source>
</evidence>
<feature type="compositionally biased region" description="Gly residues" evidence="1">
    <location>
        <begin position="297"/>
        <end position="319"/>
    </location>
</feature>
<protein>
    <submittedName>
        <fullName evidence="3">Uncharacterized protein</fullName>
    </submittedName>
</protein>
<reference evidence="3 4" key="1">
    <citation type="submission" date="2020-12" db="EMBL/GenBank/DDBJ databases">
        <title>HMF7856_wgs.fasta genome submission.</title>
        <authorList>
            <person name="Kang H."/>
            <person name="Kim H."/>
            <person name="Joh K."/>
        </authorList>
    </citation>
    <scope>NUCLEOTIDE SEQUENCE [LARGE SCALE GENOMIC DNA]</scope>
    <source>
        <strain evidence="3 4">HMF7856</strain>
    </source>
</reference>
<feature type="chain" id="PRO_5043927088" evidence="2">
    <location>
        <begin position="27"/>
        <end position="319"/>
    </location>
</feature>
<organism evidence="3 4">
    <name type="scientific">Mucilaginibacter ginkgonis</name>
    <dbReference type="NCBI Taxonomy" id="2682091"/>
    <lineage>
        <taxon>Bacteria</taxon>
        <taxon>Pseudomonadati</taxon>
        <taxon>Bacteroidota</taxon>
        <taxon>Sphingobacteriia</taxon>
        <taxon>Sphingobacteriales</taxon>
        <taxon>Sphingobacteriaceae</taxon>
        <taxon>Mucilaginibacter</taxon>
    </lineage>
</organism>
<feature type="signal peptide" evidence="2">
    <location>
        <begin position="1"/>
        <end position="26"/>
    </location>
</feature>
<feature type="region of interest" description="Disordered" evidence="1">
    <location>
        <begin position="252"/>
        <end position="319"/>
    </location>
</feature>
<name>A0A6I4HWB4_9SPHI</name>
<evidence type="ECO:0000256" key="1">
    <source>
        <dbReference type="SAM" id="MobiDB-lite"/>
    </source>
</evidence>